<reference evidence="6" key="1">
    <citation type="submission" date="2020-04" db="EMBL/GenBank/DDBJ databases">
        <authorList>
            <person name="Alioto T."/>
            <person name="Alioto T."/>
            <person name="Gomez Garrido J."/>
        </authorList>
    </citation>
    <scope>NUCLEOTIDE SEQUENCE</scope>
    <source>
        <strain evidence="6">A484AB</strain>
    </source>
</reference>
<dbReference type="SMART" id="SM00980">
    <property type="entry name" value="THAP"/>
    <property type="match status" value="1"/>
</dbReference>
<dbReference type="SUPFAM" id="SSF57716">
    <property type="entry name" value="Glucocorticoid receptor-like (DNA-binding domain)"/>
    <property type="match status" value="1"/>
</dbReference>
<evidence type="ECO:0000256" key="5">
    <source>
        <dbReference type="SAM" id="MobiDB-lite"/>
    </source>
</evidence>
<dbReference type="GO" id="GO:0008270">
    <property type="term" value="F:zinc ion binding"/>
    <property type="evidence" value="ECO:0007669"/>
    <property type="project" value="UniProtKB-KW"/>
</dbReference>
<sequence length="742" mass="84495">MPHCTVPLCTNGSRKTKGTDISYHRLPNGPLRSVWLRNLRRENPRERANTYVCSAHFAPDCFEPNAEVIPGFKKRKTLKPSAVPTMFAFPTKGNENKTRLSSVKQIRNRTRKVAKTLEQDIFVLDADSCYANRNIESSNADVEQTTCTSTRHIETMSQDKEVQVQPFIKTFKTVGTQTEHLHTQGNTKIHPDDINKLCHLEDHSYSLGPNNNSSTDDNKDTVEPCTTPCTPVTEEQLTLVESSDDDSETDDEYSIDTAPAVEKKFIVFESQLHKLFEICQHCGSPIDTTTQINQGSMVTIATNCLNGHSVSWQSQPLIEGTAAGNILIPAAILFSGNTYKRTVDFAKYLNLQFVSSSHYYTTQATILFPVVQHTWITSQNALVKKLKQSDSVDVCGDGRCDSPGHSAKYGTYTLMDEKTNLIIEFSLVQVTEVTSSNAMEYEGCKRTLNSIKKKKIPIRCLTTDRHTTITAKMRTNYPNIVHQYDVWHLRKWVTKKLSKKAKKKDCQELLPWIQSVSNHLWWCSVTCEQNADVLREKWLSLLHHITGKHCWRASKEFTLVKKCGHPRISRKDQKEIVWVENGFPAHVALEEVITNKKLLKDLAKLTEFHHTGELESYHSLMTKYAPKREHFCYNGMVARTQLAVLDHNANVNRAQAEVKKGSKQGKKRFESVCGKQRMNWVAKEIKPPKSYCYVEGMMNDVILCKKGKKFKYKPRIQTKCIAPTPKPPKQDVIEKRLSNKQK</sequence>
<proteinExistence type="predicted"/>
<evidence type="ECO:0000256" key="1">
    <source>
        <dbReference type="ARBA" id="ARBA00022723"/>
    </source>
</evidence>
<dbReference type="Proteomes" id="UP001152795">
    <property type="component" value="Unassembled WGS sequence"/>
</dbReference>
<dbReference type="InterPro" id="IPR012337">
    <property type="entry name" value="RNaseH-like_sf"/>
</dbReference>
<evidence type="ECO:0000313" key="7">
    <source>
        <dbReference type="Proteomes" id="UP001152795"/>
    </source>
</evidence>
<name>A0A6S7G6S2_PARCT</name>
<comment type="caution">
    <text evidence="6">The sequence shown here is derived from an EMBL/GenBank/DDBJ whole genome shotgun (WGS) entry which is preliminary data.</text>
</comment>
<gene>
    <name evidence="6" type="ORF">PACLA_8A030763</name>
</gene>
<dbReference type="Pfam" id="PF05485">
    <property type="entry name" value="THAP"/>
    <property type="match status" value="1"/>
</dbReference>
<feature type="compositionally biased region" description="Basic and acidic residues" evidence="5">
    <location>
        <begin position="728"/>
        <end position="742"/>
    </location>
</feature>
<dbReference type="PANTHER" id="PTHR31751:SF42">
    <property type="entry name" value="PROTEIN CBG10204"/>
    <property type="match status" value="1"/>
</dbReference>
<evidence type="ECO:0000256" key="4">
    <source>
        <dbReference type="ARBA" id="ARBA00023125"/>
    </source>
</evidence>
<evidence type="ECO:0000256" key="2">
    <source>
        <dbReference type="ARBA" id="ARBA00022771"/>
    </source>
</evidence>
<dbReference type="SMART" id="SM00692">
    <property type="entry name" value="DM3"/>
    <property type="match status" value="1"/>
</dbReference>
<evidence type="ECO:0000313" key="6">
    <source>
        <dbReference type="EMBL" id="CAB3987638.1"/>
    </source>
</evidence>
<dbReference type="SUPFAM" id="SSF53098">
    <property type="entry name" value="Ribonuclease H-like"/>
    <property type="match status" value="1"/>
</dbReference>
<keyword evidence="4" id="KW-0238">DNA-binding</keyword>
<dbReference type="OrthoDB" id="10065023at2759"/>
<protein>
    <submittedName>
        <fullName evidence="6">THAP domain-containing 2</fullName>
    </submittedName>
</protein>
<keyword evidence="2" id="KW-0863">Zinc-finger</keyword>
<dbReference type="Gene3D" id="3.30.420.10">
    <property type="entry name" value="Ribonuclease H-like superfamily/Ribonuclease H"/>
    <property type="match status" value="1"/>
</dbReference>
<organism evidence="6 7">
    <name type="scientific">Paramuricea clavata</name>
    <name type="common">Red gorgonian</name>
    <name type="synonym">Violescent sea-whip</name>
    <dbReference type="NCBI Taxonomy" id="317549"/>
    <lineage>
        <taxon>Eukaryota</taxon>
        <taxon>Metazoa</taxon>
        <taxon>Cnidaria</taxon>
        <taxon>Anthozoa</taxon>
        <taxon>Octocorallia</taxon>
        <taxon>Malacalcyonacea</taxon>
        <taxon>Plexauridae</taxon>
        <taxon>Paramuricea</taxon>
    </lineage>
</organism>
<dbReference type="InterPro" id="IPR006612">
    <property type="entry name" value="THAP_Znf"/>
</dbReference>
<keyword evidence="1" id="KW-0479">Metal-binding</keyword>
<dbReference type="PROSITE" id="PS50950">
    <property type="entry name" value="ZF_THAP"/>
    <property type="match status" value="1"/>
</dbReference>
<feature type="region of interest" description="Disordered" evidence="5">
    <location>
        <begin position="720"/>
        <end position="742"/>
    </location>
</feature>
<accession>A0A6S7G6S2</accession>
<dbReference type="EMBL" id="CACRXK020001207">
    <property type="protein sequence ID" value="CAB3987638.1"/>
    <property type="molecule type" value="Genomic_DNA"/>
</dbReference>
<dbReference type="GO" id="GO:0003677">
    <property type="term" value="F:DNA binding"/>
    <property type="evidence" value="ECO:0007669"/>
    <property type="project" value="UniProtKB-UniRule"/>
</dbReference>
<dbReference type="InterPro" id="IPR036397">
    <property type="entry name" value="RNaseH_sf"/>
</dbReference>
<dbReference type="PANTHER" id="PTHR31751">
    <property type="entry name" value="SI:CH211-108C17.2-RELATED-RELATED"/>
    <property type="match status" value="1"/>
</dbReference>
<evidence type="ECO:0000256" key="3">
    <source>
        <dbReference type="ARBA" id="ARBA00022833"/>
    </source>
</evidence>
<dbReference type="AlphaFoldDB" id="A0A6S7G6S2"/>
<keyword evidence="7" id="KW-1185">Reference proteome</keyword>
<keyword evidence="3" id="KW-0862">Zinc</keyword>